<sequence length="173" mass="18249">MVDPSPTRRTLSRRTLVTGGLAVGAAATVLPGCSVDTPLRGDDTPRPRRPAPDVAVATTALAELRATRRALAATTRRFPGLASRLDPVGSMHRAHEASLVDAVPAGADPSTPARPYAVPRRRPAALRALEQREQELHDRLATLAAQAQSGEFARLLASMGAGVQQRLATWPAS</sequence>
<dbReference type="AlphaFoldDB" id="A0A3N2CX32"/>
<name>A0A3N2CX32_9ACTN</name>
<accession>A0A3N2CX32</accession>
<gene>
    <name evidence="2" type="ORF">EDD33_2984</name>
</gene>
<dbReference type="EMBL" id="RKHO01000001">
    <property type="protein sequence ID" value="ROR92100.1"/>
    <property type="molecule type" value="Genomic_DNA"/>
</dbReference>
<reference evidence="2 3" key="1">
    <citation type="submission" date="2018-11" db="EMBL/GenBank/DDBJ databases">
        <title>Sequencing the genomes of 1000 actinobacteria strains.</title>
        <authorList>
            <person name="Klenk H.-P."/>
        </authorList>
    </citation>
    <scope>NUCLEOTIDE SEQUENCE [LARGE SCALE GENOMIC DNA]</scope>
    <source>
        <strain evidence="2 3">DSM 12652</strain>
    </source>
</reference>
<keyword evidence="3" id="KW-1185">Reference proteome</keyword>
<evidence type="ECO:0000313" key="3">
    <source>
        <dbReference type="Proteomes" id="UP000281738"/>
    </source>
</evidence>
<feature type="region of interest" description="Disordered" evidence="1">
    <location>
        <begin position="32"/>
        <end position="51"/>
    </location>
</feature>
<protein>
    <submittedName>
        <fullName evidence="2">Uncharacterized protein</fullName>
    </submittedName>
</protein>
<evidence type="ECO:0000313" key="2">
    <source>
        <dbReference type="EMBL" id="ROR92100.1"/>
    </source>
</evidence>
<proteinExistence type="predicted"/>
<dbReference type="RefSeq" id="WP_170169838.1">
    <property type="nucleotide sequence ID" value="NZ_RKHO01000001.1"/>
</dbReference>
<organism evidence="2 3">
    <name type="scientific">Nocardioides aurantiacus</name>
    <dbReference type="NCBI Taxonomy" id="86796"/>
    <lineage>
        <taxon>Bacteria</taxon>
        <taxon>Bacillati</taxon>
        <taxon>Actinomycetota</taxon>
        <taxon>Actinomycetes</taxon>
        <taxon>Propionibacteriales</taxon>
        <taxon>Nocardioidaceae</taxon>
        <taxon>Nocardioides</taxon>
    </lineage>
</organism>
<dbReference type="Proteomes" id="UP000281738">
    <property type="component" value="Unassembled WGS sequence"/>
</dbReference>
<evidence type="ECO:0000256" key="1">
    <source>
        <dbReference type="SAM" id="MobiDB-lite"/>
    </source>
</evidence>
<comment type="caution">
    <text evidence="2">The sequence shown here is derived from an EMBL/GenBank/DDBJ whole genome shotgun (WGS) entry which is preliminary data.</text>
</comment>